<evidence type="ECO:0000313" key="3">
    <source>
        <dbReference type="EMBL" id="MBW75390.1"/>
    </source>
</evidence>
<feature type="transmembrane region" description="Helical" evidence="1">
    <location>
        <begin position="59"/>
        <end position="80"/>
    </location>
</feature>
<accession>A0A2M4DCS0</accession>
<keyword evidence="1" id="KW-0472">Membrane</keyword>
<evidence type="ECO:0000256" key="2">
    <source>
        <dbReference type="SAM" id="SignalP"/>
    </source>
</evidence>
<evidence type="ECO:0000256" key="1">
    <source>
        <dbReference type="SAM" id="Phobius"/>
    </source>
</evidence>
<proteinExistence type="predicted"/>
<dbReference type="AlphaFoldDB" id="A0A2M4DCS0"/>
<feature type="transmembrane region" description="Helical" evidence="1">
    <location>
        <begin position="34"/>
        <end position="52"/>
    </location>
</feature>
<keyword evidence="2" id="KW-0732">Signal</keyword>
<keyword evidence="1" id="KW-0812">Transmembrane</keyword>
<name>A0A2M4DCS0_ANODA</name>
<keyword evidence="1" id="KW-1133">Transmembrane helix</keyword>
<organism evidence="3">
    <name type="scientific">Anopheles darlingi</name>
    <name type="common">Mosquito</name>
    <dbReference type="NCBI Taxonomy" id="43151"/>
    <lineage>
        <taxon>Eukaryota</taxon>
        <taxon>Metazoa</taxon>
        <taxon>Ecdysozoa</taxon>
        <taxon>Arthropoda</taxon>
        <taxon>Hexapoda</taxon>
        <taxon>Insecta</taxon>
        <taxon>Pterygota</taxon>
        <taxon>Neoptera</taxon>
        <taxon>Endopterygota</taxon>
        <taxon>Diptera</taxon>
        <taxon>Nematocera</taxon>
        <taxon>Culicoidea</taxon>
        <taxon>Culicidae</taxon>
        <taxon>Anophelinae</taxon>
        <taxon>Anopheles</taxon>
    </lineage>
</organism>
<feature type="signal peptide" evidence="2">
    <location>
        <begin position="1"/>
        <end position="18"/>
    </location>
</feature>
<feature type="chain" id="PRO_5014688878" description="Secreted protein" evidence="2">
    <location>
        <begin position="19"/>
        <end position="84"/>
    </location>
</feature>
<protein>
    <recommendedName>
        <fullName evidence="4">Secreted protein</fullName>
    </recommendedName>
</protein>
<sequence>MFFSVCLWALWCVLFSFACCVCVRPVLTSESPRVTIFSGRCSCCALVLICVFSFLRHPLLLWGALFCGGSFALVFVRSFVRSLC</sequence>
<dbReference type="EMBL" id="GGFL01011212">
    <property type="protein sequence ID" value="MBW75390.1"/>
    <property type="molecule type" value="Transcribed_RNA"/>
</dbReference>
<evidence type="ECO:0008006" key="4">
    <source>
        <dbReference type="Google" id="ProtNLM"/>
    </source>
</evidence>
<reference evidence="3" key="1">
    <citation type="submission" date="2018-01" db="EMBL/GenBank/DDBJ databases">
        <title>An insight into the sialome of Amazonian anophelines.</title>
        <authorList>
            <person name="Ribeiro J.M."/>
            <person name="Scarpassa V."/>
            <person name="Calvo E."/>
        </authorList>
    </citation>
    <scope>NUCLEOTIDE SEQUENCE</scope>
</reference>